<reference evidence="1 2" key="1">
    <citation type="submission" date="2019-12" db="EMBL/GenBank/DDBJ databases">
        <title>Auraticoccus cholistani sp. nov., an actinomycete isolated from soil of Cholistan desert.</title>
        <authorList>
            <person name="Cheema M.T."/>
        </authorList>
    </citation>
    <scope>NUCLEOTIDE SEQUENCE [LARGE SCALE GENOMIC DNA]</scope>
    <source>
        <strain evidence="1 2">F435</strain>
    </source>
</reference>
<evidence type="ECO:0000313" key="1">
    <source>
        <dbReference type="EMBL" id="MVA76657.1"/>
    </source>
</evidence>
<accession>A0A6A9UYK9</accession>
<proteinExistence type="predicted"/>
<keyword evidence="2" id="KW-1185">Reference proteome</keyword>
<sequence>MGARHAGVSRDRRRAGRLSLRVAAVAVAGGLALAGCGRAPSTAAQVGGTTIGNDQVDTTVAGAAQALGARTDEINERAVLASLIQGAVVDEMVEQAETSGRTDLTIAPADREAVLQSQPQLQALQEVPEAAPLAESLVDFTILQQRMGSEAFQQAFLAVPVEVNPRWGSWQPGSQEGLIGTGSLSVESYTA</sequence>
<protein>
    <recommendedName>
        <fullName evidence="3">SurA N-terminal domain-containing protein</fullName>
    </recommendedName>
</protein>
<organism evidence="1 2">
    <name type="scientific">Auraticoccus cholistanensis</name>
    <dbReference type="NCBI Taxonomy" id="2656650"/>
    <lineage>
        <taxon>Bacteria</taxon>
        <taxon>Bacillati</taxon>
        <taxon>Actinomycetota</taxon>
        <taxon>Actinomycetes</taxon>
        <taxon>Propionibacteriales</taxon>
        <taxon>Propionibacteriaceae</taxon>
        <taxon>Auraticoccus</taxon>
    </lineage>
</organism>
<dbReference type="RefSeq" id="WP_156610252.1">
    <property type="nucleotide sequence ID" value="NZ_WPCU01000007.1"/>
</dbReference>
<name>A0A6A9UYK9_9ACTN</name>
<dbReference type="Proteomes" id="UP000435304">
    <property type="component" value="Unassembled WGS sequence"/>
</dbReference>
<dbReference type="AlphaFoldDB" id="A0A6A9UYK9"/>
<evidence type="ECO:0008006" key="3">
    <source>
        <dbReference type="Google" id="ProtNLM"/>
    </source>
</evidence>
<dbReference type="EMBL" id="WPCU01000007">
    <property type="protein sequence ID" value="MVA76657.1"/>
    <property type="molecule type" value="Genomic_DNA"/>
</dbReference>
<evidence type="ECO:0000313" key="2">
    <source>
        <dbReference type="Proteomes" id="UP000435304"/>
    </source>
</evidence>
<gene>
    <name evidence="1" type="ORF">GC722_11575</name>
</gene>
<comment type="caution">
    <text evidence="1">The sequence shown here is derived from an EMBL/GenBank/DDBJ whole genome shotgun (WGS) entry which is preliminary data.</text>
</comment>